<sequence length="276" mass="30597">MFTPGHVSPAPLRDDDLCFVFRKNALLVLNSEGETRVPTRREPGGLDPSGPQHYLGRLGDRHCYAAAVGPEAPAPEGMEWHDLRSLFGRLDETSFGVAGRAVQIVQWDLTHRYCGRCGTPTDPHPDERSRVCPGCGMVHYPRLAPAVMALVRRGDELLLARSPHFPEGMFSALAGFVEPGESLEQTLAREVREEVGIEITNVRYFGSQPWPFPHSLMIGFVADYAGGKLVLQPEEIEAADWFTIDRLPRLPHRISIARRLIDATVREIAAKRGSDA</sequence>
<reference evidence="8 9" key="1">
    <citation type="submission" date="2023-12" db="EMBL/GenBank/DDBJ databases">
        <title>A. evansii MAY27, complete genome.</title>
        <authorList>
            <person name="Wang Y."/>
        </authorList>
    </citation>
    <scope>NUCLEOTIDE SEQUENCE [LARGE SCALE GENOMIC DNA]</scope>
    <source>
        <strain evidence="8 9">MAY27</strain>
    </source>
</reference>
<comment type="catalytic activity">
    <reaction evidence="6">
        <text>NAD(+) + H2O = beta-nicotinamide D-ribonucleotide + AMP + 2 H(+)</text>
        <dbReference type="Rhea" id="RHEA:11800"/>
        <dbReference type="ChEBI" id="CHEBI:14649"/>
        <dbReference type="ChEBI" id="CHEBI:15377"/>
        <dbReference type="ChEBI" id="CHEBI:15378"/>
        <dbReference type="ChEBI" id="CHEBI:57540"/>
        <dbReference type="ChEBI" id="CHEBI:456215"/>
        <dbReference type="EC" id="3.6.1.22"/>
    </reaction>
</comment>
<feature type="binding site" evidence="6">
    <location>
        <position position="174"/>
    </location>
    <ligand>
        <name>a divalent metal cation</name>
        <dbReference type="ChEBI" id="CHEBI:60240"/>
        <label>1</label>
    </ligand>
</feature>
<dbReference type="InterPro" id="IPR049734">
    <property type="entry name" value="NudC-like_C"/>
</dbReference>
<comment type="cofactor">
    <cofactor evidence="6">
        <name>Zn(2+)</name>
        <dbReference type="ChEBI" id="CHEBI:29105"/>
    </cofactor>
    <text evidence="6">Binds 1 zinc ion per subunit.</text>
</comment>
<dbReference type="InterPro" id="IPR015375">
    <property type="entry name" value="NADH_PPase-like_N"/>
</dbReference>
<feature type="binding site" evidence="6">
    <location>
        <position position="257"/>
    </location>
    <ligand>
        <name>substrate</name>
    </ligand>
</feature>
<feature type="binding site" evidence="6">
    <location>
        <begin position="208"/>
        <end position="215"/>
    </location>
    <ligand>
        <name>substrate</name>
    </ligand>
</feature>
<feature type="binding site" evidence="6">
    <location>
        <position position="117"/>
    </location>
    <ligand>
        <name>Zn(2+)</name>
        <dbReference type="ChEBI" id="CHEBI:29105"/>
    </ligand>
</feature>
<dbReference type="Pfam" id="PF09297">
    <property type="entry name" value="Zn_ribbon_NUD"/>
    <property type="match status" value="1"/>
</dbReference>
<dbReference type="EC" id="3.6.1.-" evidence="6"/>
<feature type="binding site" evidence="6">
    <location>
        <position position="235"/>
    </location>
    <ligand>
        <name>a divalent metal cation</name>
        <dbReference type="ChEBI" id="CHEBI:60240"/>
        <label>3</label>
    </ligand>
</feature>
<dbReference type="Gene3D" id="3.90.79.10">
    <property type="entry name" value="Nucleoside Triphosphate Pyrophosphohydrolase"/>
    <property type="match status" value="1"/>
</dbReference>
<dbReference type="EC" id="3.6.1.22" evidence="6"/>
<proteinExistence type="inferred from homology"/>
<feature type="binding site" evidence="6">
    <location>
        <position position="190"/>
    </location>
    <ligand>
        <name>a divalent metal cation</name>
        <dbReference type="ChEBI" id="CHEBI:60240"/>
        <label>2</label>
    </ligand>
</feature>
<dbReference type="InterPro" id="IPR022925">
    <property type="entry name" value="RNA_Hydrolase_NudC"/>
</dbReference>
<dbReference type="HAMAP" id="MF_00297">
    <property type="entry name" value="Nudix_NudC"/>
    <property type="match status" value="1"/>
</dbReference>
<dbReference type="PANTHER" id="PTHR11383:SF3">
    <property type="entry name" value="NAD(P)H PYROPHOSPHATASE NUDT13, MITOCHONDRIAL"/>
    <property type="match status" value="1"/>
</dbReference>
<dbReference type="PROSITE" id="PS51462">
    <property type="entry name" value="NUDIX"/>
    <property type="match status" value="1"/>
</dbReference>
<gene>
    <name evidence="6 8" type="primary">nudC</name>
    <name evidence="8" type="ORF">U5817_07635</name>
</gene>
<feature type="binding site" evidence="6">
    <location>
        <position position="194"/>
    </location>
    <ligand>
        <name>a divalent metal cation</name>
        <dbReference type="ChEBI" id="CHEBI:60240"/>
        <label>3</label>
    </ligand>
</feature>
<evidence type="ECO:0000256" key="5">
    <source>
        <dbReference type="ARBA" id="ARBA00023211"/>
    </source>
</evidence>
<dbReference type="Pfam" id="PF09296">
    <property type="entry name" value="NUDIX-like"/>
    <property type="match status" value="1"/>
</dbReference>
<dbReference type="Proteomes" id="UP001626593">
    <property type="component" value="Chromosome"/>
</dbReference>
<evidence type="ECO:0000259" key="7">
    <source>
        <dbReference type="PROSITE" id="PS51462"/>
    </source>
</evidence>
<dbReference type="GO" id="GO:0016787">
    <property type="term" value="F:hydrolase activity"/>
    <property type="evidence" value="ECO:0007669"/>
    <property type="project" value="UniProtKB-KW"/>
</dbReference>
<feature type="binding site" evidence="6">
    <location>
        <position position="132"/>
    </location>
    <ligand>
        <name>Zn(2+)</name>
        <dbReference type="ChEBI" id="CHEBI:29105"/>
    </ligand>
</feature>
<dbReference type="InterPro" id="IPR000086">
    <property type="entry name" value="NUDIX_hydrolase_dom"/>
</dbReference>
<evidence type="ECO:0000256" key="1">
    <source>
        <dbReference type="ARBA" id="ARBA00022723"/>
    </source>
</evidence>
<dbReference type="CDD" id="cd03429">
    <property type="entry name" value="NUDIX_NADH_pyrophosphatase_Nudt13"/>
    <property type="match status" value="1"/>
</dbReference>
<keyword evidence="4 6" id="KW-0520">NAD</keyword>
<comment type="subunit">
    <text evidence="6">Homodimer.</text>
</comment>
<keyword evidence="2 6" id="KW-0378">Hydrolase</keyword>
<keyword evidence="6" id="KW-0862">Zinc</keyword>
<evidence type="ECO:0000256" key="2">
    <source>
        <dbReference type="ARBA" id="ARBA00022801"/>
    </source>
</evidence>
<feature type="binding site" evidence="6">
    <location>
        <position position="114"/>
    </location>
    <ligand>
        <name>Zn(2+)</name>
        <dbReference type="ChEBI" id="CHEBI:29105"/>
    </ligand>
</feature>
<evidence type="ECO:0000256" key="3">
    <source>
        <dbReference type="ARBA" id="ARBA00022842"/>
    </source>
</evidence>
<comment type="caution">
    <text evidence="6">Lacks conserved residue(s) required for the propagation of feature annotation.</text>
</comment>
<keyword evidence="1 6" id="KW-0479">Metal-binding</keyword>
<dbReference type="RefSeq" id="WP_169125601.1">
    <property type="nucleotide sequence ID" value="NZ_CAWPLS010000275.1"/>
</dbReference>
<keyword evidence="9" id="KW-1185">Reference proteome</keyword>
<dbReference type="NCBIfam" id="NF001299">
    <property type="entry name" value="PRK00241.1"/>
    <property type="match status" value="1"/>
</dbReference>
<feature type="domain" description="Nudix hydrolase" evidence="7">
    <location>
        <begin position="141"/>
        <end position="264"/>
    </location>
</feature>
<comment type="function">
    <text evidence="6">mRNA decapping enzyme that specifically removes the nicotinamide adenine dinucleotide (NAD) cap from a subset of mRNAs by hydrolyzing the diphosphate linkage to produce nicotinamide mononucleotide (NMN) and 5' monophosphate mRNA. The NAD-cap is present at the 5'-end of some mRNAs and stabilizes RNA against 5'-processing. Has preference for mRNAs with a 5'-end purine. Catalyzes the hydrolysis of a broad range of dinucleotide pyrophosphates.</text>
</comment>
<dbReference type="PANTHER" id="PTHR11383">
    <property type="entry name" value="NUCLEOSIDE DIPHOSPHATE-LINKED MOIETY X MOTIF 13"/>
    <property type="match status" value="1"/>
</dbReference>
<feature type="binding site" evidence="6">
    <location>
        <position position="235"/>
    </location>
    <ligand>
        <name>a divalent metal cation</name>
        <dbReference type="ChEBI" id="CHEBI:60240"/>
        <label>1</label>
    </ligand>
</feature>
<feature type="binding site" evidence="6">
    <location>
        <position position="194"/>
    </location>
    <ligand>
        <name>a divalent metal cation</name>
        <dbReference type="ChEBI" id="CHEBI:60240"/>
        <label>1</label>
    </ligand>
</feature>
<feature type="binding site" evidence="6">
    <location>
        <position position="127"/>
    </location>
    <ligand>
        <name>substrate</name>
    </ligand>
</feature>
<comment type="similarity">
    <text evidence="6">Belongs to the Nudix hydrolase family. NudC subfamily.</text>
</comment>
<feature type="short sequence motif" description="Nudix box" evidence="6">
    <location>
        <begin position="175"/>
        <end position="196"/>
    </location>
</feature>
<dbReference type="EMBL" id="CP141259">
    <property type="protein sequence ID" value="WRL47902.1"/>
    <property type="molecule type" value="Genomic_DNA"/>
</dbReference>
<keyword evidence="3 6" id="KW-0460">Magnesium</keyword>
<comment type="catalytic activity">
    <reaction evidence="6">
        <text>a 5'-end NAD(+)-phospho-ribonucleoside in mRNA + H2O = a 5'-end phospho-adenosine-phospho-ribonucleoside in mRNA + beta-nicotinamide D-ribonucleotide + 2 H(+)</text>
        <dbReference type="Rhea" id="RHEA:60876"/>
        <dbReference type="Rhea" id="RHEA-COMP:15698"/>
        <dbReference type="Rhea" id="RHEA-COMP:15719"/>
        <dbReference type="ChEBI" id="CHEBI:14649"/>
        <dbReference type="ChEBI" id="CHEBI:15377"/>
        <dbReference type="ChEBI" id="CHEBI:15378"/>
        <dbReference type="ChEBI" id="CHEBI:144029"/>
        <dbReference type="ChEBI" id="CHEBI:144051"/>
    </reaction>
</comment>
<feature type="binding site" evidence="6">
    <location>
        <position position="135"/>
    </location>
    <ligand>
        <name>Zn(2+)</name>
        <dbReference type="ChEBI" id="CHEBI:29105"/>
    </ligand>
</feature>
<evidence type="ECO:0000256" key="4">
    <source>
        <dbReference type="ARBA" id="ARBA00023027"/>
    </source>
</evidence>
<comment type="cofactor">
    <cofactor evidence="6">
        <name>Mg(2+)</name>
        <dbReference type="ChEBI" id="CHEBI:18420"/>
    </cofactor>
    <cofactor evidence="6">
        <name>Mn(2+)</name>
        <dbReference type="ChEBI" id="CHEBI:29035"/>
    </cofactor>
    <text evidence="6">Divalent metal cations. Mg(2+) or Mn(2+).</text>
</comment>
<feature type="binding site" evidence="6">
    <location>
        <position position="190"/>
    </location>
    <ligand>
        <name>a divalent metal cation</name>
        <dbReference type="ChEBI" id="CHEBI:60240"/>
        <label>3</label>
    </ligand>
</feature>
<organism evidence="8 9">
    <name type="scientific">Aromatoleum evansii</name>
    <name type="common">Azoarcus evansii</name>
    <dbReference type="NCBI Taxonomy" id="59406"/>
    <lineage>
        <taxon>Bacteria</taxon>
        <taxon>Pseudomonadati</taxon>
        <taxon>Pseudomonadota</taxon>
        <taxon>Betaproteobacteria</taxon>
        <taxon>Rhodocyclales</taxon>
        <taxon>Rhodocyclaceae</taxon>
        <taxon>Aromatoleum</taxon>
    </lineage>
</organism>
<feature type="binding site" evidence="6">
    <location>
        <position position="84"/>
    </location>
    <ligand>
        <name>substrate</name>
    </ligand>
</feature>
<dbReference type="Gene3D" id="3.90.79.20">
    <property type="match status" value="1"/>
</dbReference>
<dbReference type="SUPFAM" id="SSF55811">
    <property type="entry name" value="Nudix"/>
    <property type="match status" value="2"/>
</dbReference>
<feature type="binding site" evidence="6">
    <location>
        <position position="140"/>
    </location>
    <ligand>
        <name>substrate</name>
    </ligand>
</feature>
<dbReference type="InterPro" id="IPR020084">
    <property type="entry name" value="NUDIX_hydrolase_CS"/>
</dbReference>
<dbReference type="PROSITE" id="PS00893">
    <property type="entry name" value="NUDIX_BOX"/>
    <property type="match status" value="1"/>
</dbReference>
<dbReference type="InterPro" id="IPR015797">
    <property type="entry name" value="NUDIX_hydrolase-like_dom_sf"/>
</dbReference>
<protein>
    <recommendedName>
        <fullName evidence="6">NAD-capped RNA hydrolase NudC</fullName>
        <shortName evidence="6">DeNADding enzyme NudC</shortName>
        <ecNumber evidence="6">3.6.1.-</ecNumber>
    </recommendedName>
    <alternativeName>
        <fullName evidence="6">NADH pyrophosphatase</fullName>
        <ecNumber evidence="6">3.6.1.22</ecNumber>
    </alternativeName>
</protein>
<keyword evidence="5 6" id="KW-0464">Manganese</keyword>
<evidence type="ECO:0000313" key="9">
    <source>
        <dbReference type="Proteomes" id="UP001626593"/>
    </source>
</evidence>
<accession>A0ABZ1ATW5</accession>
<dbReference type="Pfam" id="PF00293">
    <property type="entry name" value="NUDIX"/>
    <property type="match status" value="1"/>
</dbReference>
<evidence type="ECO:0000313" key="8">
    <source>
        <dbReference type="EMBL" id="WRL47902.1"/>
    </source>
</evidence>
<comment type="catalytic activity">
    <reaction evidence="6">
        <text>NADH + H2O = reduced beta-nicotinamide D-ribonucleotide + AMP + 2 H(+)</text>
        <dbReference type="Rhea" id="RHEA:48868"/>
        <dbReference type="ChEBI" id="CHEBI:15377"/>
        <dbReference type="ChEBI" id="CHEBI:15378"/>
        <dbReference type="ChEBI" id="CHEBI:57945"/>
        <dbReference type="ChEBI" id="CHEBI:90832"/>
        <dbReference type="ChEBI" id="CHEBI:456215"/>
        <dbReference type="EC" id="3.6.1.22"/>
    </reaction>
</comment>
<name>A0ABZ1ATW5_AROEV</name>
<evidence type="ECO:0000256" key="6">
    <source>
        <dbReference type="HAMAP-Rule" id="MF_00297"/>
    </source>
</evidence>
<dbReference type="InterPro" id="IPR015376">
    <property type="entry name" value="Znr_NADH_PPase"/>
</dbReference>